<dbReference type="Proteomes" id="UP000260823">
    <property type="component" value="Unassembled WGS sequence"/>
</dbReference>
<dbReference type="Pfam" id="PF13585">
    <property type="entry name" value="CHU_C"/>
    <property type="match status" value="1"/>
</dbReference>
<accession>A0A3E2NJE6</accession>
<comment type="caution">
    <text evidence="1">The sequence shown here is derived from an EMBL/GenBank/DDBJ whole genome shotgun (WGS) entry which is preliminary data.</text>
</comment>
<organism evidence="1 2">
    <name type="scientific">Mucilaginibacter terrenus</name>
    <dbReference type="NCBI Taxonomy" id="2482727"/>
    <lineage>
        <taxon>Bacteria</taxon>
        <taxon>Pseudomonadati</taxon>
        <taxon>Bacteroidota</taxon>
        <taxon>Sphingobacteriia</taxon>
        <taxon>Sphingobacteriales</taxon>
        <taxon>Sphingobacteriaceae</taxon>
        <taxon>Mucilaginibacter</taxon>
    </lineage>
</organism>
<dbReference type="SUPFAM" id="SSF63825">
    <property type="entry name" value="YWTD domain"/>
    <property type="match status" value="1"/>
</dbReference>
<dbReference type="RefSeq" id="WP_117385005.1">
    <property type="nucleotide sequence ID" value="NZ_QWDE01000007.1"/>
</dbReference>
<proteinExistence type="predicted"/>
<dbReference type="NCBIfam" id="TIGR04131">
    <property type="entry name" value="Bac_Flav_CTERM"/>
    <property type="match status" value="1"/>
</dbReference>
<evidence type="ECO:0000313" key="2">
    <source>
        <dbReference type="Proteomes" id="UP000260823"/>
    </source>
</evidence>
<gene>
    <name evidence="1" type="ORF">DYU05_20305</name>
</gene>
<reference evidence="1 2" key="1">
    <citation type="submission" date="2018-08" db="EMBL/GenBank/DDBJ databases">
        <title>Mucilaginibacter terrae sp. nov., isolated from manganese diggings.</title>
        <authorList>
            <person name="Huang Y."/>
            <person name="Zhou Z."/>
        </authorList>
    </citation>
    <scope>NUCLEOTIDE SEQUENCE [LARGE SCALE GENOMIC DNA]</scope>
    <source>
        <strain evidence="1 2">ZH6</strain>
    </source>
</reference>
<dbReference type="EMBL" id="QWDE01000007">
    <property type="protein sequence ID" value="RFZ81105.1"/>
    <property type="molecule type" value="Genomic_DNA"/>
</dbReference>
<keyword evidence="2" id="KW-1185">Reference proteome</keyword>
<dbReference type="InterPro" id="IPR026341">
    <property type="entry name" value="T9SS_type_B"/>
</dbReference>
<dbReference type="AlphaFoldDB" id="A0A3E2NJE6"/>
<protein>
    <submittedName>
        <fullName evidence="1">Gliding motility-associated C-terminal domain-containing protein</fullName>
    </submittedName>
</protein>
<dbReference type="OrthoDB" id="7794186at2"/>
<sequence>MPDPVLPQSFLKKIILIITLLFGFGFSSNGQQFYVATSDLNLMRVTITPNGVLSEAVPSCASGQFFSIAVSGNKLYYNTLYGSLYQADLDNSGFPQARNCTLLPSYSTSSNALTIDKAGAIYFVNGTQLGVITPGSAKEIILGDMPYYSAGDLIFYKDQLYMASDQGIVKIPVNNPAAAEMYIPLPGKAIFGLTTVTDKGALKVYALAGGGSGTDLIELDMENRTVKGTIGSVPFVVYDAASNVESGQASIIEIDAITISRECSVLNKGHAEIVCKPHISQYTYTLNTGESNTTGVFGSLAEGVYHLTITADGGELPVETDFTVQAYPSQTPLLTVEKKNPVCDLTGQIKIDAGARNNEFNVIYNGVTFEMGHTFTGLTAGSYHYTVVTKAGCLVDEKDYALTQDVCPPIDILSVQFAPECDQFGKANVTVVTKDHPDTYTYTLDGVTNATGYFSSVLPGTYNLIITSSGGDKKETMVVVPDFRIVNKPQLVYIIKNAVCTALGQIRFKAAGDIKGAARIKHNGDLYELDEVIRNLLPGVNHFTVLDAKGCILDELDIEILQDSCEPVSFPNTFTPNGDGINDVFRPNQNSNPVYYQLYIYNRQGQQLFRSASVYNGWDGLFNGKAVPAGVYFLVAKYTMCDGKSYFLKSSLTLLK</sequence>
<name>A0A3E2NJE6_9SPHI</name>
<evidence type="ECO:0000313" key="1">
    <source>
        <dbReference type="EMBL" id="RFZ81105.1"/>
    </source>
</evidence>